<dbReference type="EMBL" id="LRRQ01000030">
    <property type="protein sequence ID" value="OAM91333.1"/>
    <property type="molecule type" value="Genomic_DNA"/>
</dbReference>
<evidence type="ECO:0000256" key="1">
    <source>
        <dbReference type="SAM" id="MobiDB-lite"/>
    </source>
</evidence>
<organism evidence="3 4">
    <name type="scientific">Termitidicoccus mucosus</name>
    <dbReference type="NCBI Taxonomy" id="1184151"/>
    <lineage>
        <taxon>Bacteria</taxon>
        <taxon>Pseudomonadati</taxon>
        <taxon>Verrucomicrobiota</taxon>
        <taxon>Opitutia</taxon>
        <taxon>Opitutales</taxon>
        <taxon>Opitutaceae</taxon>
        <taxon>Termitidicoccus</taxon>
    </lineage>
</organism>
<feature type="signal peptide" evidence="2">
    <location>
        <begin position="1"/>
        <end position="30"/>
    </location>
</feature>
<dbReference type="AlphaFoldDB" id="A0A178IN54"/>
<evidence type="ECO:0000313" key="4">
    <source>
        <dbReference type="Proteomes" id="UP000078486"/>
    </source>
</evidence>
<name>A0A178IN54_9BACT</name>
<evidence type="ECO:0000256" key="2">
    <source>
        <dbReference type="SAM" id="SignalP"/>
    </source>
</evidence>
<evidence type="ECO:0000313" key="3">
    <source>
        <dbReference type="EMBL" id="OAM91333.1"/>
    </source>
</evidence>
<accession>A0A178IN54</accession>
<keyword evidence="2" id="KW-0732">Signal</keyword>
<reference evidence="3 4" key="1">
    <citation type="submission" date="2016-01" db="EMBL/GenBank/DDBJ databases">
        <title>High potential of lignocellulose degradation of a new Verrucomicrobia species.</title>
        <authorList>
            <person name="Wang Y."/>
            <person name="Shi Y."/>
            <person name="Qiu Z."/>
            <person name="Liu S."/>
            <person name="Yang H."/>
        </authorList>
    </citation>
    <scope>NUCLEOTIDE SEQUENCE [LARGE SCALE GENOMIC DNA]</scope>
    <source>
        <strain evidence="3 4">TSB47</strain>
    </source>
</reference>
<keyword evidence="4" id="KW-1185">Reference proteome</keyword>
<comment type="caution">
    <text evidence="3">The sequence shown here is derived from an EMBL/GenBank/DDBJ whole genome shotgun (WGS) entry which is preliminary data.</text>
</comment>
<sequence>MNTSNKISKILGRGSLLVLFATAALSSAHARPDPDYWRRTQQNRWNQNVTQTSVPAPASKECATARTEAVTDLRPAMPNGKGALKRVAAGSRQVCDSCATTTVMKPSLRNGKGPLRPVQITSTHICDASCKKA</sequence>
<proteinExistence type="predicted"/>
<feature type="region of interest" description="Disordered" evidence="1">
    <location>
        <begin position="49"/>
        <end position="84"/>
    </location>
</feature>
<dbReference type="OrthoDB" id="9939348at2"/>
<dbReference type="RefSeq" id="WP_068768912.1">
    <property type="nucleotide sequence ID" value="NZ_CP109796.1"/>
</dbReference>
<protein>
    <submittedName>
        <fullName evidence="3">Uncharacterized protein</fullName>
    </submittedName>
</protein>
<feature type="chain" id="PRO_5008089162" evidence="2">
    <location>
        <begin position="31"/>
        <end position="133"/>
    </location>
</feature>
<dbReference type="STRING" id="1184151.AW736_03745"/>
<gene>
    <name evidence="3" type="ORF">AW736_03745</name>
</gene>
<dbReference type="Proteomes" id="UP000078486">
    <property type="component" value="Unassembled WGS sequence"/>
</dbReference>